<dbReference type="PANTHER" id="PTHR43433:SF10">
    <property type="entry name" value="AB HYDROLASE-1 DOMAIN-CONTAINING PROTEIN"/>
    <property type="match status" value="1"/>
</dbReference>
<dbReference type="InterPro" id="IPR000073">
    <property type="entry name" value="AB_hydrolase_1"/>
</dbReference>
<dbReference type="InterPro" id="IPR029058">
    <property type="entry name" value="AB_hydrolase_fold"/>
</dbReference>
<dbReference type="EMBL" id="CP010028">
    <property type="protein sequence ID" value="AIZ44294.1"/>
    <property type="molecule type" value="Genomic_DNA"/>
</dbReference>
<protein>
    <submittedName>
        <fullName evidence="2">Alpha/beta hydrolase</fullName>
    </submittedName>
</protein>
<dbReference type="AlphaFoldDB" id="A0A0A7KGG6"/>
<proteinExistence type="predicted"/>
<evidence type="ECO:0000259" key="1">
    <source>
        <dbReference type="Pfam" id="PF00561"/>
    </source>
</evidence>
<dbReference type="PANTHER" id="PTHR43433">
    <property type="entry name" value="HYDROLASE, ALPHA/BETA FOLD FAMILY PROTEIN"/>
    <property type="match status" value="1"/>
</dbReference>
<dbReference type="GO" id="GO:0016787">
    <property type="term" value="F:hydrolase activity"/>
    <property type="evidence" value="ECO:0007669"/>
    <property type="project" value="UniProtKB-KW"/>
</dbReference>
<dbReference type="STRING" id="1182571.QR90_02965"/>
<dbReference type="KEGG" id="dsw:QR90_02965"/>
<accession>A0A0A7KGG6</accession>
<dbReference type="Pfam" id="PF00561">
    <property type="entry name" value="Abhydrolase_1"/>
    <property type="match status" value="1"/>
</dbReference>
<feature type="domain" description="AB hydrolase-1" evidence="1">
    <location>
        <begin position="32"/>
        <end position="266"/>
    </location>
</feature>
<evidence type="ECO:0000313" key="3">
    <source>
        <dbReference type="Proteomes" id="UP000030634"/>
    </source>
</evidence>
<organism evidence="2 3">
    <name type="scientific">Deinococcus radiopugnans</name>
    <dbReference type="NCBI Taxonomy" id="57497"/>
    <lineage>
        <taxon>Bacteria</taxon>
        <taxon>Thermotogati</taxon>
        <taxon>Deinococcota</taxon>
        <taxon>Deinococci</taxon>
        <taxon>Deinococcales</taxon>
        <taxon>Deinococcaceae</taxon>
        <taxon>Deinococcus</taxon>
    </lineage>
</organism>
<name>A0A0A7KGG6_9DEIO</name>
<dbReference type="SUPFAM" id="SSF53474">
    <property type="entry name" value="alpha/beta-Hydrolases"/>
    <property type="match status" value="1"/>
</dbReference>
<evidence type="ECO:0000313" key="2">
    <source>
        <dbReference type="EMBL" id="AIZ44294.1"/>
    </source>
</evidence>
<dbReference type="Gene3D" id="3.40.50.1820">
    <property type="entry name" value="alpha/beta hydrolase"/>
    <property type="match status" value="1"/>
</dbReference>
<dbReference type="PRINTS" id="PR00111">
    <property type="entry name" value="ABHYDROLASE"/>
</dbReference>
<gene>
    <name evidence="2" type="ORF">QR90_02965</name>
</gene>
<dbReference type="InterPro" id="IPR050471">
    <property type="entry name" value="AB_hydrolase"/>
</dbReference>
<dbReference type="RefSeq" id="WP_039682128.1">
    <property type="nucleotide sequence ID" value="NZ_CP010028.1"/>
</dbReference>
<sequence length="288" mass="30120">MVTETDLILEDGRTLHIYDTGAEGLSDPLTVFWHHGTPNIGAPPEPLFEASRQLNIRWVSHDRPGYGGSSPLPGRDIASAAWDVGQIADALDIAEFAVMGHSGGGPHALACAALLPERVLAAVSGAGLAPYGAEGLDYFGGMNPSGAASLRAALGGQAVKEAYEASAPEFDLETFTAADYAALSGSWKWLNSVVGPAMRDGPGGLIADDLAYVAPWGFAPAQIDVPVLLLHGAQDRVVPSTHADWLLRHLPTAELWPGPEDGHLSVLNSAGAALAWLRERADQAKAAR</sequence>
<reference evidence="3" key="1">
    <citation type="submission" date="2014-11" db="EMBL/GenBank/DDBJ databases">
        <title>Hymenobacter sp. DG25B genome submission.</title>
        <authorList>
            <person name="Jung H.-Y."/>
            <person name="Kim M.K."/>
            <person name="Srinivasan S."/>
            <person name="Lim S."/>
        </authorList>
    </citation>
    <scope>NUCLEOTIDE SEQUENCE [LARGE SCALE GENOMIC DNA]</scope>
    <source>
        <strain evidence="3">DY59</strain>
    </source>
</reference>
<dbReference type="HOGENOM" id="CLU_020336_49_0_0"/>
<keyword evidence="2" id="KW-0378">Hydrolase</keyword>
<dbReference type="Proteomes" id="UP000030634">
    <property type="component" value="Chromosome"/>
</dbReference>